<organism evidence="6 7">
    <name type="scientific">Cyclocybe aegerita</name>
    <name type="common">Black poplar mushroom</name>
    <name type="synonym">Agrocybe aegerita</name>
    <dbReference type="NCBI Taxonomy" id="1973307"/>
    <lineage>
        <taxon>Eukaryota</taxon>
        <taxon>Fungi</taxon>
        <taxon>Dikarya</taxon>
        <taxon>Basidiomycota</taxon>
        <taxon>Agaricomycotina</taxon>
        <taxon>Agaricomycetes</taxon>
        <taxon>Agaricomycetidae</taxon>
        <taxon>Agaricales</taxon>
        <taxon>Agaricineae</taxon>
        <taxon>Bolbitiaceae</taxon>
        <taxon>Cyclocybe</taxon>
    </lineage>
</organism>
<evidence type="ECO:0000313" key="7">
    <source>
        <dbReference type="Proteomes" id="UP000467700"/>
    </source>
</evidence>
<comment type="caution">
    <text evidence="6">The sequence shown here is derived from an EMBL/GenBank/DDBJ whole genome shotgun (WGS) entry which is preliminary data.</text>
</comment>
<dbReference type="SUPFAM" id="SSF140959">
    <property type="entry name" value="Indolic compounds 2,3-dioxygenase-like"/>
    <property type="match status" value="1"/>
</dbReference>
<dbReference type="GO" id="GO:0046872">
    <property type="term" value="F:metal ion binding"/>
    <property type="evidence" value="ECO:0007669"/>
    <property type="project" value="UniProtKB-KW"/>
</dbReference>
<sequence length="471" mass="52638">MDHLGPNHFLSLPRPDSLSSTASNVPDTTTLAAHDFDVDTRTGFLPPQAPISRLPATLECWEVVLEDAIASKLQLGEKPDLSDGEKKKSEEWRERVRKLPILSIDELKNSEIALRRAHQVLGWIMHFYIHSMPPSEAICIPPPITLPLLQVSAQLQLPPVLTYSDDVLYNWRLDSENPEELPTIAALRRCQISFTSTTDEAEFYLVPARMELAGVEALELMRSTMDEMFVGDEIAVRRITGYLRELADVIQRLRELLLSVREGCDPHRFYNDIRPWFRGEDSQAGRKWVFEGIEQDPNLVAPKELSGASAGQSTLIHALDVFLGVNQTSKLLKRMQTYMPRHHRAFLAHLANNPRPLRDLVFTAATSDNGQTKDGAALLDAYNGAVMALKEFRDAHMIIVTLYVIGPARHAQKALQESGQPIPTASDYVQQAPNDDTIGKDQEGLKGTGGTDLVQFLKGVRDQTKEAVIKI</sequence>
<protein>
    <recommendedName>
        <fullName evidence="8">Indoleamine 2,3-dioxygenase</fullName>
    </recommendedName>
</protein>
<proteinExistence type="inferred from homology"/>
<name>A0A8S0WJT5_CYCAE</name>
<dbReference type="GO" id="GO:0033754">
    <property type="term" value="F:indoleamine 2,3-dioxygenase activity"/>
    <property type="evidence" value="ECO:0007669"/>
    <property type="project" value="TreeGrafter"/>
</dbReference>
<evidence type="ECO:0000256" key="5">
    <source>
        <dbReference type="SAM" id="MobiDB-lite"/>
    </source>
</evidence>
<keyword evidence="4" id="KW-0349">Heme</keyword>
<dbReference type="PANTHER" id="PTHR28657">
    <property type="entry name" value="INDOLEAMINE 2,3-DIOXYGENASE"/>
    <property type="match status" value="1"/>
</dbReference>
<dbReference type="Pfam" id="PF01231">
    <property type="entry name" value="IDO"/>
    <property type="match status" value="1"/>
</dbReference>
<keyword evidence="2 4" id="KW-0479">Metal-binding</keyword>
<dbReference type="Gene3D" id="1.20.58.480">
    <property type="match status" value="1"/>
</dbReference>
<dbReference type="EMBL" id="CACVBS010000111">
    <property type="protein sequence ID" value="CAA7271431.1"/>
    <property type="molecule type" value="Genomic_DNA"/>
</dbReference>
<evidence type="ECO:0000256" key="3">
    <source>
        <dbReference type="ARBA" id="ARBA00023004"/>
    </source>
</evidence>
<evidence type="ECO:0000313" key="6">
    <source>
        <dbReference type="EMBL" id="CAA7271431.1"/>
    </source>
</evidence>
<gene>
    <name evidence="6" type="ORF">AAE3_LOCUS13673</name>
</gene>
<evidence type="ECO:0000256" key="2">
    <source>
        <dbReference type="ARBA" id="ARBA00022723"/>
    </source>
</evidence>
<feature type="compositionally biased region" description="Polar residues" evidence="5">
    <location>
        <begin position="423"/>
        <end position="434"/>
    </location>
</feature>
<reference evidence="6 7" key="1">
    <citation type="submission" date="2020-01" db="EMBL/GenBank/DDBJ databases">
        <authorList>
            <person name="Gupta K D."/>
        </authorList>
    </citation>
    <scope>NUCLEOTIDE SEQUENCE [LARGE SCALE GENOMIC DNA]</scope>
</reference>
<dbReference type="GO" id="GO:0020037">
    <property type="term" value="F:heme binding"/>
    <property type="evidence" value="ECO:0007669"/>
    <property type="project" value="InterPro"/>
</dbReference>
<keyword evidence="3 4" id="KW-0408">Iron</keyword>
<dbReference type="InterPro" id="IPR000898">
    <property type="entry name" value="Indolamine_dOase"/>
</dbReference>
<comment type="similarity">
    <text evidence="1">Belongs to the indoleamine 2,3-dioxygenase family.</text>
</comment>
<dbReference type="GO" id="GO:0034354">
    <property type="term" value="P:'de novo' NAD+ biosynthetic process from L-tryptophan"/>
    <property type="evidence" value="ECO:0007669"/>
    <property type="project" value="TreeGrafter"/>
</dbReference>
<keyword evidence="7" id="KW-1185">Reference proteome</keyword>
<evidence type="ECO:0000256" key="1">
    <source>
        <dbReference type="ARBA" id="ARBA00007119"/>
    </source>
</evidence>
<evidence type="ECO:0000256" key="4">
    <source>
        <dbReference type="PIRSR" id="PIRSR600898-1"/>
    </source>
</evidence>
<evidence type="ECO:0008006" key="8">
    <source>
        <dbReference type="Google" id="ProtNLM"/>
    </source>
</evidence>
<dbReference type="GO" id="GO:0019441">
    <property type="term" value="P:L-tryptophan catabolic process to kynurenine"/>
    <property type="evidence" value="ECO:0007669"/>
    <property type="project" value="InterPro"/>
</dbReference>
<dbReference type="OrthoDB" id="540174at2759"/>
<feature type="region of interest" description="Disordered" evidence="5">
    <location>
        <begin position="423"/>
        <end position="445"/>
    </location>
</feature>
<dbReference type="AlphaFoldDB" id="A0A8S0WJT5"/>
<dbReference type="InterPro" id="IPR037217">
    <property type="entry name" value="Trp/Indoleamine_2_3_dOase-like"/>
</dbReference>
<feature type="binding site" description="proximal binding residue" evidence="4">
    <location>
        <position position="396"/>
    </location>
    <ligand>
        <name>heme b</name>
        <dbReference type="ChEBI" id="CHEBI:60344"/>
    </ligand>
    <ligandPart>
        <name>Fe</name>
        <dbReference type="ChEBI" id="CHEBI:18248"/>
    </ligandPart>
</feature>
<dbReference type="PANTHER" id="PTHR28657:SF5">
    <property type="entry name" value="INDOLEAMINE 2,3-DIOXYGENASE"/>
    <property type="match status" value="1"/>
</dbReference>
<feature type="region of interest" description="Disordered" evidence="5">
    <location>
        <begin position="1"/>
        <end position="26"/>
    </location>
</feature>
<dbReference type="GO" id="GO:0005737">
    <property type="term" value="C:cytoplasm"/>
    <property type="evidence" value="ECO:0007669"/>
    <property type="project" value="TreeGrafter"/>
</dbReference>
<accession>A0A8S0WJT5</accession>
<feature type="compositionally biased region" description="Polar residues" evidence="5">
    <location>
        <begin position="17"/>
        <end position="26"/>
    </location>
</feature>
<dbReference type="Proteomes" id="UP000467700">
    <property type="component" value="Unassembled WGS sequence"/>
</dbReference>